<feature type="region of interest" description="Disordered" evidence="1">
    <location>
        <begin position="43"/>
        <end position="75"/>
    </location>
</feature>
<evidence type="ECO:0000313" key="3">
    <source>
        <dbReference type="EMBL" id="CAD7003940.1"/>
    </source>
</evidence>
<feature type="region of interest" description="Disordered" evidence="1">
    <location>
        <begin position="938"/>
        <end position="958"/>
    </location>
</feature>
<feature type="region of interest" description="Disordered" evidence="1">
    <location>
        <begin position="544"/>
        <end position="596"/>
    </location>
</feature>
<feature type="region of interest" description="Disordered" evidence="1">
    <location>
        <begin position="1056"/>
        <end position="1077"/>
    </location>
</feature>
<comment type="caution">
    <text evidence="3">The sequence shown here is derived from an EMBL/GenBank/DDBJ whole genome shotgun (WGS) entry which is preliminary data.</text>
</comment>
<feature type="compositionally biased region" description="Low complexity" evidence="1">
    <location>
        <begin position="1342"/>
        <end position="1366"/>
    </location>
</feature>
<feature type="compositionally biased region" description="Basic and acidic residues" evidence="1">
    <location>
        <begin position="187"/>
        <end position="235"/>
    </location>
</feature>
<feature type="compositionally biased region" description="Low complexity" evidence="1">
    <location>
        <begin position="1397"/>
        <end position="1420"/>
    </location>
</feature>
<feature type="compositionally biased region" description="Polar residues" evidence="1">
    <location>
        <begin position="576"/>
        <end position="596"/>
    </location>
</feature>
<feature type="compositionally biased region" description="Polar residues" evidence="1">
    <location>
        <begin position="649"/>
        <end position="661"/>
    </location>
</feature>
<feature type="domain" description="C2H2-type" evidence="2">
    <location>
        <begin position="1291"/>
        <end position="1312"/>
    </location>
</feature>
<dbReference type="EMBL" id="CAJHJT010000034">
    <property type="protein sequence ID" value="CAD7003940.1"/>
    <property type="molecule type" value="Genomic_DNA"/>
</dbReference>
<proteinExistence type="predicted"/>
<evidence type="ECO:0000256" key="1">
    <source>
        <dbReference type="SAM" id="MobiDB-lite"/>
    </source>
</evidence>
<feature type="region of interest" description="Disordered" evidence="1">
    <location>
        <begin position="643"/>
        <end position="749"/>
    </location>
</feature>
<feature type="compositionally biased region" description="Basic and acidic residues" evidence="1">
    <location>
        <begin position="353"/>
        <end position="429"/>
    </location>
</feature>
<name>A0A811UYJ2_CERCA</name>
<feature type="compositionally biased region" description="Polar residues" evidence="1">
    <location>
        <begin position="1556"/>
        <end position="1566"/>
    </location>
</feature>
<feature type="compositionally biased region" description="Basic and acidic residues" evidence="1">
    <location>
        <begin position="142"/>
        <end position="167"/>
    </location>
</feature>
<feature type="compositionally biased region" description="Polar residues" evidence="1">
    <location>
        <begin position="1367"/>
        <end position="1391"/>
    </location>
</feature>
<dbReference type="InterPro" id="IPR013087">
    <property type="entry name" value="Znf_C2H2_type"/>
</dbReference>
<dbReference type="OrthoDB" id="6730379at2759"/>
<reference evidence="3" key="1">
    <citation type="submission" date="2020-11" db="EMBL/GenBank/DDBJ databases">
        <authorList>
            <person name="Whitehead M."/>
        </authorList>
    </citation>
    <scope>NUCLEOTIDE SEQUENCE</scope>
    <source>
        <strain evidence="3">EGII</strain>
    </source>
</reference>
<feature type="compositionally biased region" description="Low complexity" evidence="1">
    <location>
        <begin position="669"/>
        <end position="680"/>
    </location>
</feature>
<protein>
    <submittedName>
        <fullName evidence="3">(Mediterranean fruit fly) hypothetical protein</fullName>
    </submittedName>
</protein>
<feature type="compositionally biased region" description="Basic and acidic residues" evidence="1">
    <location>
        <begin position="255"/>
        <end position="267"/>
    </location>
</feature>
<feature type="region of interest" description="Disordered" evidence="1">
    <location>
        <begin position="95"/>
        <end position="429"/>
    </location>
</feature>
<feature type="compositionally biased region" description="Low complexity" evidence="1">
    <location>
        <begin position="696"/>
        <end position="749"/>
    </location>
</feature>
<sequence>YAQCYGGNGAVKYQDYIEGLLKLKGKMLSNAMQMLLKKQEDDAGDYTRDSGDDKKSFIDLGSHPIATPRTLHPEDFTLPPKQLFSEACKTTTEVEAEAVTKHKQNHSSKQKSDGEDRDDETKEGKDGSNWEDWCRKKMVQKMMEKNKSRKEESSERDYDSEKDEILGHRHKHPKDKKVEEESEEEETAIKTHDDYKEESVTDRCRNETTTGKNDEEMVTRETNKDEKEETMESQHKQSKSKSTAEDREEETPGSGKEKEEGVEDRQKSSQKVKSKAKSKDKEQEEEEEMKKPDENKNESACDQHKCPKEKSKGEDEEEDEETTKADKAKNETAGDQRKHPKEKSKGEDEEEETTKSDKDESTEDQHKSSKEENSEGGSEEKTKKTYKNDKNKNESADDRQKKPTDENHAEETRKSDKSNADRNVTETKKPQIISCTCKTFTILIGHERTQGGHETNIEKPNAETNETAIENSDEEMEECDEGEKSISEENARVTTTCAPDEEEVVEDHFPAPFRFTIIELTTTNPHHIQKGPNETGIHLPIQPTAGQTSKETEGHTTCGPDEEEVPEEHKVEETQKGATYQMRTQQQETASERSNMNTTKEAIGAVTEQPDSSASNDVNATTALPIDAYPTMCYPVTVPPASSMPEATAQPNKNTSVSPSQHAPPPSPTNASSSVAPTTVQAPSDEAQEKATTQVSQTMPQTQSSETQSQPPVQPEATAPPTASPTEAQTPSNASQEPSVTSSSATSAPELTTQAISSYPTMCYPVTEPPNANITTVQPMQNVNTRKRRRYMKIRRKAPRMRATLHRVERELRQREDKPVDRTKLLSRVHYAGQPNYQRYYFRGLRDSSNAVSRQRRYDYYPDEEDEPQLTRYGKELNLLDYYGVKDEEQSEIFEDTMRVKVPHCPTKPPPPQPMSQKCAGKIHDLQHFLQEPAKKPLTTVPRNQCDPSDDEKVPENPLPLIIPIPKIENDANGPCKQDTAEDFSLDTNCGTKDDKPMESPKDCNDFGIEQFKKKSQAQISLEAFRKAQDADPIQQKLSFMGRLLGRRGKVAKCGDASAKNATIPSPPVAQPEEKSKSINPLKALFSWLSPKPSCDKCHQKTKIKDILHHKDSMKLFHEATAKHRRQNGKLKSNGIHGKDYSEVSRKLRRNNGDPALHKRYTNKRRKHASKGTSNKVRKAIWNQPLMEHVNPRRQSFQRQPQPRGLYEESNSRLNWHYDDVPDLSFNWDDNIVENIGNPDTLICGNCRECFNELAELLDHKRSYCKLRFTCKCQDVAFAAKTPPMSAKLLCAVCKDAFINPWDLMVHAQAAHMVNIYELGNEANNNYTIADSNEIATTATATNNINNNNNNSNSNNGTSITTTASSQNNNNGTADLTKNGQLSSPLQSQSVFKIELNNNNNSNNNKNLANHNNNSNNNSNHIGDNDIQMSPTTETMSTHITTPTTAAISLAAKLENNNNNNKNENNNMSNMSIGGNSNGFTANSNGHVFVGGSGSGVGGVGGDVDGDHCMEGKFGICPNGGSIAKEETQLCDSPLDEHITILAHRHQVDEVKMLNGSVSSRDSSPSMEHDEHEPKQPQQQEKPQSACIVRTLSIEAAATNSNNTTTSLMTSTLALSLTNGVANTATAAVAPQ</sequence>
<feature type="region of interest" description="Disordered" evidence="1">
    <location>
        <begin position="1556"/>
        <end position="1585"/>
    </location>
</feature>
<keyword evidence="4" id="KW-1185">Reference proteome</keyword>
<feature type="region of interest" description="Disordered" evidence="1">
    <location>
        <begin position="1342"/>
        <end position="1431"/>
    </location>
</feature>
<evidence type="ECO:0000313" key="4">
    <source>
        <dbReference type="Proteomes" id="UP000606786"/>
    </source>
</evidence>
<dbReference type="PROSITE" id="PS00028">
    <property type="entry name" value="ZINC_FINGER_C2H2_1"/>
    <property type="match status" value="1"/>
</dbReference>
<evidence type="ECO:0000259" key="2">
    <source>
        <dbReference type="PROSITE" id="PS00028"/>
    </source>
</evidence>
<dbReference type="Proteomes" id="UP000606786">
    <property type="component" value="Unassembled WGS sequence"/>
</dbReference>
<accession>A0A811UYJ2</accession>
<feature type="compositionally biased region" description="Basic and acidic residues" evidence="1">
    <location>
        <begin position="110"/>
        <end position="135"/>
    </location>
</feature>
<organism evidence="3 4">
    <name type="scientific">Ceratitis capitata</name>
    <name type="common">Mediterranean fruit fly</name>
    <name type="synonym">Tephritis capitata</name>
    <dbReference type="NCBI Taxonomy" id="7213"/>
    <lineage>
        <taxon>Eukaryota</taxon>
        <taxon>Metazoa</taxon>
        <taxon>Ecdysozoa</taxon>
        <taxon>Arthropoda</taxon>
        <taxon>Hexapoda</taxon>
        <taxon>Insecta</taxon>
        <taxon>Pterygota</taxon>
        <taxon>Neoptera</taxon>
        <taxon>Endopterygota</taxon>
        <taxon>Diptera</taxon>
        <taxon>Brachycera</taxon>
        <taxon>Muscomorpha</taxon>
        <taxon>Tephritoidea</taxon>
        <taxon>Tephritidae</taxon>
        <taxon>Ceratitis</taxon>
        <taxon>Ceratitis</taxon>
    </lineage>
</organism>
<feature type="compositionally biased region" description="Basic and acidic residues" evidence="1">
    <location>
        <begin position="277"/>
        <end position="313"/>
    </location>
</feature>
<feature type="non-terminal residue" evidence="3">
    <location>
        <position position="1"/>
    </location>
</feature>
<feature type="compositionally biased region" description="Basic and acidic residues" evidence="1">
    <location>
        <begin position="322"/>
        <end position="337"/>
    </location>
</feature>
<feature type="compositionally biased region" description="Basic and acidic residues" evidence="1">
    <location>
        <begin position="43"/>
        <end position="57"/>
    </location>
</feature>
<gene>
    <name evidence="3" type="ORF">CCAP1982_LOCUS12362</name>
</gene>